<evidence type="ECO:0000313" key="1">
    <source>
        <dbReference type="EMBL" id="CAA6824260.1"/>
    </source>
</evidence>
<reference evidence="1" key="1">
    <citation type="submission" date="2020-01" db="EMBL/GenBank/DDBJ databases">
        <authorList>
            <person name="Meier V. D."/>
            <person name="Meier V D."/>
        </authorList>
    </citation>
    <scope>NUCLEOTIDE SEQUENCE</scope>
    <source>
        <strain evidence="1">HLG_WM_MAG_03</strain>
    </source>
</reference>
<proteinExistence type="predicted"/>
<accession>A0A6S6U4Q8</accession>
<sequence length="238" mass="27433">MLSTRKCPQCKATLDKSTASVQNCQYCQTLLLQVNEAFSTIKCKGCSAPLKLEGELSNSKILVCTYCSTAMDSEHEFKALYTFTNIQKPNSRLEVGMRMSIEGIEYAIVSLIVYRSRGSEWLDFTLYSKGSKYAKLLKKEGKYLFFNKELGNMEENIWLLKAGDIFKVQDTSFQIEKFYFTEIYYAVGNMSSKINQNQRNKQCLAKNDSTWFYSAYSLNNVTYYVGRELDEVEQTFKD</sequence>
<evidence type="ECO:0008006" key="2">
    <source>
        <dbReference type="Google" id="ProtNLM"/>
    </source>
</evidence>
<dbReference type="EMBL" id="CACVAR010000366">
    <property type="protein sequence ID" value="CAA6824260.1"/>
    <property type="molecule type" value="Genomic_DNA"/>
</dbReference>
<organism evidence="1">
    <name type="scientific">uncultured Sulfurovum sp</name>
    <dbReference type="NCBI Taxonomy" id="269237"/>
    <lineage>
        <taxon>Bacteria</taxon>
        <taxon>Pseudomonadati</taxon>
        <taxon>Campylobacterota</taxon>
        <taxon>Epsilonproteobacteria</taxon>
        <taxon>Campylobacterales</taxon>
        <taxon>Sulfurovaceae</taxon>
        <taxon>Sulfurovum</taxon>
        <taxon>environmental samples</taxon>
    </lineage>
</organism>
<gene>
    <name evidence="1" type="ORF">HELGO_WM59068</name>
</gene>
<name>A0A6S6U4Q8_9BACT</name>
<protein>
    <recommendedName>
        <fullName evidence="2">DUF4178 domain-containing protein</fullName>
    </recommendedName>
</protein>
<dbReference type="AlphaFoldDB" id="A0A6S6U4Q8"/>